<organism evidence="2 3">
    <name type="scientific">Simplicispira hankyongi</name>
    <dbReference type="NCBI Taxonomy" id="2315688"/>
    <lineage>
        <taxon>Bacteria</taxon>
        <taxon>Pseudomonadati</taxon>
        <taxon>Pseudomonadota</taxon>
        <taxon>Betaproteobacteria</taxon>
        <taxon>Burkholderiales</taxon>
        <taxon>Comamonadaceae</taxon>
        <taxon>Simplicispira</taxon>
    </lineage>
</organism>
<name>A0A398C9K9_9BURK</name>
<dbReference type="EMBL" id="QXJC01000001">
    <property type="protein sequence ID" value="RID99439.1"/>
    <property type="molecule type" value="Genomic_DNA"/>
</dbReference>
<evidence type="ECO:0000313" key="3">
    <source>
        <dbReference type="Proteomes" id="UP000266302"/>
    </source>
</evidence>
<dbReference type="InterPro" id="IPR036249">
    <property type="entry name" value="Thioredoxin-like_sf"/>
</dbReference>
<comment type="caution">
    <text evidence="2">The sequence shown here is derived from an EMBL/GenBank/DDBJ whole genome shotgun (WGS) entry which is preliminary data.</text>
</comment>
<dbReference type="RefSeq" id="WP_119107888.1">
    <property type="nucleotide sequence ID" value="NZ_QXJC01000001.1"/>
</dbReference>
<evidence type="ECO:0000313" key="2">
    <source>
        <dbReference type="EMBL" id="RID99439.1"/>
    </source>
</evidence>
<dbReference type="Pfam" id="PF00085">
    <property type="entry name" value="Thioredoxin"/>
    <property type="match status" value="1"/>
</dbReference>
<evidence type="ECO:0000259" key="1">
    <source>
        <dbReference type="Pfam" id="PF00085"/>
    </source>
</evidence>
<reference evidence="2 3" key="1">
    <citation type="submission" date="2018-09" db="EMBL/GenBank/DDBJ databases">
        <title>Draft genome of Simplicispira sp. NY-02.</title>
        <authorList>
            <person name="Im W.T."/>
        </authorList>
    </citation>
    <scope>NUCLEOTIDE SEQUENCE [LARGE SCALE GENOMIC DNA]</scope>
    <source>
        <strain evidence="2 3">NY-02</strain>
    </source>
</reference>
<dbReference type="Proteomes" id="UP000266302">
    <property type="component" value="Unassembled WGS sequence"/>
</dbReference>
<proteinExistence type="predicted"/>
<dbReference type="SUPFAM" id="SSF52833">
    <property type="entry name" value="Thioredoxin-like"/>
    <property type="match status" value="1"/>
</dbReference>
<dbReference type="OrthoDB" id="8521206at2"/>
<accession>A0A398C9K9</accession>
<sequence length="133" mass="14342">MPMTQSHAVKPLATEPKSAPSLLWVVCLCAGWCNTCSDYRATFEAVARQWPAIRFEWVDIEDEAEVTGDVDVETFPTLLVADASGTRFLGPLLPQAGVLTRLISNLQAGASGLAPGVDPQGQALFERVRASRN</sequence>
<protein>
    <submittedName>
        <fullName evidence="2">Thioredoxin</fullName>
    </submittedName>
</protein>
<gene>
    <name evidence="2" type="ORF">D3F03_03215</name>
</gene>
<keyword evidence="3" id="KW-1185">Reference proteome</keyword>
<dbReference type="InterPro" id="IPR013766">
    <property type="entry name" value="Thioredoxin_domain"/>
</dbReference>
<dbReference type="AlphaFoldDB" id="A0A398C9K9"/>
<dbReference type="CDD" id="cd02947">
    <property type="entry name" value="TRX_family"/>
    <property type="match status" value="1"/>
</dbReference>
<feature type="domain" description="Thioredoxin" evidence="1">
    <location>
        <begin position="23"/>
        <end position="82"/>
    </location>
</feature>
<dbReference type="Gene3D" id="3.40.30.10">
    <property type="entry name" value="Glutaredoxin"/>
    <property type="match status" value="1"/>
</dbReference>